<accession>A0A239AYS0</accession>
<dbReference type="Gene3D" id="3.40.50.410">
    <property type="entry name" value="von Willebrand factor, type A domain"/>
    <property type="match status" value="1"/>
</dbReference>
<evidence type="ECO:0000256" key="2">
    <source>
        <dbReference type="ARBA" id="ARBA00023136"/>
    </source>
</evidence>
<comment type="subcellular location">
    <subcellularLocation>
        <location evidence="1">Cell outer membrane</location>
    </subcellularLocation>
</comment>
<evidence type="ECO:0000256" key="4">
    <source>
        <dbReference type="PROSITE-ProRule" id="PRU00473"/>
    </source>
</evidence>
<sequence>MSIRKRLLTGTLLAAMMALVLAVGAQAETLRPKVDNFILFVDYSGSMAMTSDSLNSVKIKHAKELIERMNAEIPALGYKSSVATFAPYSQLSAPATYNKAAVSKAASAIKTDYDIYGRNTPMGIGLKDLDPTLAQFSGKTALIIFTDGDSNYGADPVAEAKALYAKYPNVCIHVVSYADNARGRAVVDEIRAISSCTVVGDPKALGDAAALKKYVKDVFYEVVPDAPVARSVEPVKDECETITFGNLNFGFDKYQITKEMEPALEQALVILKDSKCKRFTVEGHTDSVGTVPYNQKLSERRANSVASWLSSHGFNASKLNVVGKGKLEPKYDNKTEEGRHLNRRVEIRSN</sequence>
<name>A0A239AYS0_9BACT</name>
<dbReference type="Gene3D" id="3.30.1330.60">
    <property type="entry name" value="OmpA-like domain"/>
    <property type="match status" value="1"/>
</dbReference>
<dbReference type="PRINTS" id="PR01021">
    <property type="entry name" value="OMPADOMAIN"/>
</dbReference>
<dbReference type="Pfam" id="PF00092">
    <property type="entry name" value="VWA"/>
    <property type="match status" value="1"/>
</dbReference>
<feature type="domain" description="OmpA-like" evidence="7">
    <location>
        <begin position="236"/>
        <end position="350"/>
    </location>
</feature>
<evidence type="ECO:0000313" key="8">
    <source>
        <dbReference type="EMBL" id="SNS00649.1"/>
    </source>
</evidence>
<dbReference type="GO" id="GO:0009279">
    <property type="term" value="C:cell outer membrane"/>
    <property type="evidence" value="ECO:0007669"/>
    <property type="project" value="UniProtKB-SubCell"/>
</dbReference>
<dbReference type="InterPro" id="IPR006665">
    <property type="entry name" value="OmpA-like"/>
</dbReference>
<dbReference type="InterPro" id="IPR036465">
    <property type="entry name" value="vWFA_dom_sf"/>
</dbReference>
<keyword evidence="9" id="KW-1185">Reference proteome</keyword>
<dbReference type="PROSITE" id="PS51123">
    <property type="entry name" value="OMPA_2"/>
    <property type="match status" value="1"/>
</dbReference>
<dbReference type="CDD" id="cd00198">
    <property type="entry name" value="vWFA"/>
    <property type="match status" value="1"/>
</dbReference>
<evidence type="ECO:0000259" key="7">
    <source>
        <dbReference type="PROSITE" id="PS51123"/>
    </source>
</evidence>
<dbReference type="AlphaFoldDB" id="A0A239AYS0"/>
<evidence type="ECO:0000256" key="3">
    <source>
        <dbReference type="ARBA" id="ARBA00023237"/>
    </source>
</evidence>
<dbReference type="PANTHER" id="PTHR30329">
    <property type="entry name" value="STATOR ELEMENT OF FLAGELLAR MOTOR COMPLEX"/>
    <property type="match status" value="1"/>
</dbReference>
<dbReference type="InterPro" id="IPR006664">
    <property type="entry name" value="OMP_bac"/>
</dbReference>
<dbReference type="RefSeq" id="WP_089274509.1">
    <property type="nucleotide sequence ID" value="NZ_FZOC01000004.1"/>
</dbReference>
<keyword evidence="2 4" id="KW-0472">Membrane</keyword>
<dbReference type="InterPro" id="IPR006690">
    <property type="entry name" value="OMPA-like_CS"/>
</dbReference>
<dbReference type="PANTHER" id="PTHR30329:SF21">
    <property type="entry name" value="LIPOPROTEIN YIAD-RELATED"/>
    <property type="match status" value="1"/>
</dbReference>
<evidence type="ECO:0000256" key="1">
    <source>
        <dbReference type="ARBA" id="ARBA00004442"/>
    </source>
</evidence>
<dbReference type="InterPro" id="IPR036737">
    <property type="entry name" value="OmpA-like_sf"/>
</dbReference>
<evidence type="ECO:0000313" key="9">
    <source>
        <dbReference type="Proteomes" id="UP000198324"/>
    </source>
</evidence>
<dbReference type="SUPFAM" id="SSF103088">
    <property type="entry name" value="OmpA-like"/>
    <property type="match status" value="1"/>
</dbReference>
<feature type="domain" description="VWFA" evidence="6">
    <location>
        <begin position="36"/>
        <end position="218"/>
    </location>
</feature>
<dbReference type="Pfam" id="PF00691">
    <property type="entry name" value="OmpA"/>
    <property type="match status" value="1"/>
</dbReference>
<protein>
    <submittedName>
        <fullName evidence="8">OmpA-OmpF porin, OOP family</fullName>
    </submittedName>
</protein>
<organism evidence="8 9">
    <name type="scientific">Humidesulfovibrio mexicanus</name>
    <dbReference type="NCBI Taxonomy" id="147047"/>
    <lineage>
        <taxon>Bacteria</taxon>
        <taxon>Pseudomonadati</taxon>
        <taxon>Thermodesulfobacteriota</taxon>
        <taxon>Desulfovibrionia</taxon>
        <taxon>Desulfovibrionales</taxon>
        <taxon>Desulfovibrionaceae</taxon>
        <taxon>Humidesulfovibrio</taxon>
    </lineage>
</organism>
<reference evidence="8 9" key="1">
    <citation type="submission" date="2017-06" db="EMBL/GenBank/DDBJ databases">
        <authorList>
            <person name="Kim H.J."/>
            <person name="Triplett B.A."/>
        </authorList>
    </citation>
    <scope>NUCLEOTIDE SEQUENCE [LARGE SCALE GENOMIC DNA]</scope>
    <source>
        <strain evidence="8 9">DSM 13116</strain>
    </source>
</reference>
<proteinExistence type="predicted"/>
<evidence type="ECO:0000259" key="6">
    <source>
        <dbReference type="PROSITE" id="PS50234"/>
    </source>
</evidence>
<gene>
    <name evidence="8" type="ORF">SAMN04488503_2307</name>
</gene>
<dbReference type="PROSITE" id="PS01068">
    <property type="entry name" value="OMPA_1"/>
    <property type="match status" value="1"/>
</dbReference>
<dbReference type="CDD" id="cd07185">
    <property type="entry name" value="OmpA_C-like"/>
    <property type="match status" value="1"/>
</dbReference>
<evidence type="ECO:0000256" key="5">
    <source>
        <dbReference type="SAM" id="SignalP"/>
    </source>
</evidence>
<dbReference type="EMBL" id="FZOC01000004">
    <property type="protein sequence ID" value="SNS00649.1"/>
    <property type="molecule type" value="Genomic_DNA"/>
</dbReference>
<keyword evidence="3" id="KW-0998">Cell outer membrane</keyword>
<feature type="chain" id="PRO_5012760155" evidence="5">
    <location>
        <begin position="28"/>
        <end position="350"/>
    </location>
</feature>
<feature type="signal peptide" evidence="5">
    <location>
        <begin position="1"/>
        <end position="27"/>
    </location>
</feature>
<dbReference type="SUPFAM" id="SSF53300">
    <property type="entry name" value="vWA-like"/>
    <property type="match status" value="1"/>
</dbReference>
<dbReference type="PROSITE" id="PS50234">
    <property type="entry name" value="VWFA"/>
    <property type="match status" value="1"/>
</dbReference>
<keyword evidence="5" id="KW-0732">Signal</keyword>
<dbReference type="InterPro" id="IPR002035">
    <property type="entry name" value="VWF_A"/>
</dbReference>
<dbReference type="OrthoDB" id="9805566at2"/>
<dbReference type="InterPro" id="IPR050330">
    <property type="entry name" value="Bact_OuterMem_StrucFunc"/>
</dbReference>
<dbReference type="Proteomes" id="UP000198324">
    <property type="component" value="Unassembled WGS sequence"/>
</dbReference>